<comment type="caution">
    <text evidence="15">Lacks conserved residue(s) required for the propagation of feature annotation.</text>
</comment>
<feature type="binding site" evidence="15">
    <location>
        <position position="609"/>
    </location>
    <ligand>
        <name>K(+)</name>
        <dbReference type="ChEBI" id="CHEBI:29103"/>
    </ligand>
</feature>
<keyword evidence="15" id="KW-0963">Cytoplasm</keyword>
<dbReference type="GO" id="GO:0019303">
    <property type="term" value="P:D-ribose catabolic process"/>
    <property type="evidence" value="ECO:0007669"/>
    <property type="project" value="UniProtKB-UniRule"/>
</dbReference>
<feature type="binding site" evidence="15">
    <location>
        <position position="510"/>
    </location>
    <ligand>
        <name>ATP</name>
        <dbReference type="ChEBI" id="CHEBI:30616"/>
    </ligand>
</feature>
<feature type="domain" description="HTH lacI-type" evidence="16">
    <location>
        <begin position="1"/>
        <end position="47"/>
    </location>
</feature>
<feature type="binding site" evidence="15">
    <location>
        <position position="568"/>
    </location>
    <ligand>
        <name>K(+)</name>
        <dbReference type="ChEBI" id="CHEBI:29103"/>
    </ligand>
</feature>
<keyword evidence="5 15" id="KW-0479">Metal-binding</keyword>
<dbReference type="PRINTS" id="PR00990">
    <property type="entry name" value="RIBOKINASE"/>
</dbReference>
<dbReference type="SUPFAM" id="SSF53822">
    <property type="entry name" value="Periplasmic binding protein-like I"/>
    <property type="match status" value="1"/>
</dbReference>
<dbReference type="SMART" id="SM00354">
    <property type="entry name" value="HTH_LACI"/>
    <property type="match status" value="1"/>
</dbReference>
<comment type="caution">
    <text evidence="17">The sequence shown here is derived from an EMBL/GenBank/DDBJ whole genome shotgun (WGS) entry which is preliminary data.</text>
</comment>
<sequence length="640" mass="71335">MNINDIAKLAGVSASTVSKVMNGKDKDISEETKRKVLKVIEEENYVPYLKYREKEGLKNHLLGFLVRKDNREREALVMSAEKAAREAGFNLAVSYVDGIKEMKQGVDEMARRKIAGILLDSEQLITGTKFENASVYLSCTKEFDERQKATFYYRLSEAGKLAAERLIRAGHQKIACIIYKNERSILNGYKQAMQDNNFPVQPVWIYEGETVKEIEKYGVSQCMSENVTAVVCGSQEIAYCVCKVLERSRTVIPDELSVIAVGDDRLMEMLGNGITTVKLPAENMARDAVEYLTEMIQNEKQIEVMRRYPPSVTERGSIAEPAQTKQGEKIIVVGSMNMDVTIEVSRIPVNGETQIAERVYVYPGGKGGNQAVGVGKLGGQVYMIGCLGNDMDGKQLYTSLTENHVHMDGVLFDNAMPSGKAYINVERSGESTIVVYPGANRNLSISHINRFKYLFESAKYCLLSLEIPGDIAEYTMKFCKRNKTEVILKPSAVEKIKEELLLYVDYFVPNEHELNIFMPNGNSLEEKAEMLLEKGIGNVIVTLGARGCYFRNAGTSMYFEGTGFEPVDTTGGADSFISALAVYLSEGKNIIQSIGFAIYASGLSVTRYGVQPALPDRKAVDIYEEEIYSKYLKKDEREAG</sequence>
<evidence type="ECO:0000256" key="13">
    <source>
        <dbReference type="ARBA" id="ARBA00023163"/>
    </source>
</evidence>
<keyword evidence="9 15" id="KW-0460">Magnesium</keyword>
<comment type="catalytic activity">
    <reaction evidence="15">
        <text>D-ribose + ATP = D-ribose 5-phosphate + ADP + H(+)</text>
        <dbReference type="Rhea" id="RHEA:13697"/>
        <dbReference type="ChEBI" id="CHEBI:15378"/>
        <dbReference type="ChEBI" id="CHEBI:30616"/>
        <dbReference type="ChEBI" id="CHEBI:47013"/>
        <dbReference type="ChEBI" id="CHEBI:78346"/>
        <dbReference type="ChEBI" id="CHEBI:456216"/>
        <dbReference type="EC" id="2.7.1.15"/>
    </reaction>
</comment>
<keyword evidence="14 15" id="KW-0119">Carbohydrate metabolism</keyword>
<dbReference type="Pfam" id="PF00356">
    <property type="entry name" value="LacI"/>
    <property type="match status" value="1"/>
</dbReference>
<evidence type="ECO:0000256" key="5">
    <source>
        <dbReference type="ARBA" id="ARBA00022723"/>
    </source>
</evidence>
<comment type="pathway">
    <text evidence="15">Carbohydrate metabolism; D-ribose degradation; D-ribose 5-phosphate from beta-D-ribopyranose: step 2/2.</text>
</comment>
<dbReference type="InterPro" id="IPR011611">
    <property type="entry name" value="PfkB_dom"/>
</dbReference>
<keyword evidence="4 15" id="KW-0808">Transferase</keyword>
<evidence type="ECO:0000256" key="9">
    <source>
        <dbReference type="ARBA" id="ARBA00022842"/>
    </source>
</evidence>
<feature type="binding site" evidence="15">
    <location>
        <position position="466"/>
    </location>
    <ligand>
        <name>substrate</name>
    </ligand>
</feature>
<keyword evidence="7 15" id="KW-0418">Kinase</keyword>
<keyword evidence="11" id="KW-0805">Transcription regulation</keyword>
<feature type="binding site" evidence="15">
    <location>
        <position position="570"/>
    </location>
    <ligand>
        <name>K(+)</name>
        <dbReference type="ChEBI" id="CHEBI:29103"/>
    </ligand>
</feature>
<gene>
    <name evidence="15" type="primary">rbsK</name>
    <name evidence="17" type="ORF">A8806_101415</name>
</gene>
<evidence type="ECO:0000256" key="12">
    <source>
        <dbReference type="ARBA" id="ARBA00023125"/>
    </source>
</evidence>
<evidence type="ECO:0000256" key="4">
    <source>
        <dbReference type="ARBA" id="ARBA00022679"/>
    </source>
</evidence>
<evidence type="ECO:0000256" key="14">
    <source>
        <dbReference type="ARBA" id="ARBA00023277"/>
    </source>
</evidence>
<keyword evidence="8 15" id="KW-0067">ATP-binding</keyword>
<dbReference type="OrthoDB" id="9775849at2"/>
<dbReference type="PROSITE" id="PS00356">
    <property type="entry name" value="HTH_LACI_1"/>
    <property type="match status" value="1"/>
</dbReference>
<dbReference type="EMBL" id="QGDL01000001">
    <property type="protein sequence ID" value="PWJ32127.1"/>
    <property type="molecule type" value="Genomic_DNA"/>
</dbReference>
<organism evidence="17 18">
    <name type="scientific">Faecalicatena orotica</name>
    <dbReference type="NCBI Taxonomy" id="1544"/>
    <lineage>
        <taxon>Bacteria</taxon>
        <taxon>Bacillati</taxon>
        <taxon>Bacillota</taxon>
        <taxon>Clostridia</taxon>
        <taxon>Lachnospirales</taxon>
        <taxon>Lachnospiraceae</taxon>
        <taxon>Faecalicatena</taxon>
    </lineage>
</organism>
<comment type="similarity">
    <text evidence="1">Belongs to the carbohydrate kinase pfkB family.</text>
</comment>
<comment type="subunit">
    <text evidence="15">Homodimer.</text>
</comment>
<evidence type="ECO:0000256" key="1">
    <source>
        <dbReference type="ARBA" id="ARBA00005380"/>
    </source>
</evidence>
<feature type="binding site" evidence="15">
    <location>
        <begin position="337"/>
        <end position="339"/>
    </location>
    <ligand>
        <name>substrate</name>
    </ligand>
</feature>
<dbReference type="AlphaFoldDB" id="A0A2Y9B8W6"/>
<dbReference type="InterPro" id="IPR029056">
    <property type="entry name" value="Ribokinase-like"/>
</dbReference>
<dbReference type="GO" id="GO:0005829">
    <property type="term" value="C:cytosol"/>
    <property type="evidence" value="ECO:0007669"/>
    <property type="project" value="TreeGrafter"/>
</dbReference>
<evidence type="ECO:0000256" key="3">
    <source>
        <dbReference type="ARBA" id="ARBA00016943"/>
    </source>
</evidence>
<evidence type="ECO:0000256" key="6">
    <source>
        <dbReference type="ARBA" id="ARBA00022741"/>
    </source>
</evidence>
<comment type="activity regulation">
    <text evidence="15">Activated by a monovalent cation that binds near, but not in, the active site. The most likely occupant of the site in vivo is potassium. Ion binding induces a conformational change that may alter substrate affinity.</text>
</comment>
<dbReference type="SUPFAM" id="SSF47413">
    <property type="entry name" value="lambda repressor-like DNA-binding domains"/>
    <property type="match status" value="1"/>
</dbReference>
<dbReference type="GO" id="GO:0006355">
    <property type="term" value="P:regulation of DNA-templated transcription"/>
    <property type="evidence" value="ECO:0007669"/>
    <property type="project" value="InterPro"/>
</dbReference>
<dbReference type="UniPathway" id="UPA00916">
    <property type="reaction ID" value="UER00889"/>
</dbReference>
<dbReference type="CDD" id="cd01174">
    <property type="entry name" value="ribokinase"/>
    <property type="match status" value="1"/>
</dbReference>
<name>A0A2Y9B8W6_9FIRM</name>
<feature type="active site" description="Proton acceptor" evidence="15">
    <location>
        <position position="574"/>
    </location>
</feature>
<dbReference type="InterPro" id="IPR002139">
    <property type="entry name" value="Ribo/fructo_kinase"/>
</dbReference>
<dbReference type="Gene3D" id="1.10.260.40">
    <property type="entry name" value="lambda repressor-like DNA-binding domains"/>
    <property type="match status" value="1"/>
</dbReference>
<evidence type="ECO:0000259" key="16">
    <source>
        <dbReference type="PROSITE" id="PS50932"/>
    </source>
</evidence>
<dbReference type="Pfam" id="PF13377">
    <property type="entry name" value="Peripla_BP_3"/>
    <property type="match status" value="1"/>
</dbReference>
<evidence type="ECO:0000313" key="17">
    <source>
        <dbReference type="EMBL" id="PWJ32127.1"/>
    </source>
</evidence>
<feature type="binding site" evidence="15">
    <location>
        <position position="604"/>
    </location>
    <ligand>
        <name>K(+)</name>
        <dbReference type="ChEBI" id="CHEBI:29103"/>
    </ligand>
</feature>
<comment type="cofactor">
    <cofactor evidence="15">
        <name>Mg(2+)</name>
        <dbReference type="ChEBI" id="CHEBI:18420"/>
    </cofactor>
    <text evidence="15">Requires a divalent cation, most likely magnesium in vivo, as an electrophilic catalyst to aid phosphoryl group transfer. It is the chelate of the metal and the nucleotide that is the actual substrate.</text>
</comment>
<dbReference type="InterPro" id="IPR046335">
    <property type="entry name" value="LacI/GalR-like_sensor"/>
</dbReference>
<dbReference type="Gene3D" id="3.40.1190.20">
    <property type="match status" value="1"/>
</dbReference>
<dbReference type="GO" id="GO:0004747">
    <property type="term" value="F:ribokinase activity"/>
    <property type="evidence" value="ECO:0007669"/>
    <property type="project" value="UniProtKB-UniRule"/>
</dbReference>
<dbReference type="CDD" id="cd01392">
    <property type="entry name" value="HTH_LacI"/>
    <property type="match status" value="1"/>
</dbReference>
<dbReference type="EC" id="2.7.1.15" evidence="2 15"/>
<protein>
    <recommendedName>
        <fullName evidence="3 15">Ribokinase</fullName>
        <shortName evidence="15">RK</shortName>
        <ecNumber evidence="2 15">2.7.1.15</ecNumber>
    </recommendedName>
</protein>
<evidence type="ECO:0000256" key="8">
    <source>
        <dbReference type="ARBA" id="ARBA00022840"/>
    </source>
</evidence>
<dbReference type="InterPro" id="IPR000843">
    <property type="entry name" value="HTH_LacI"/>
</dbReference>
<feature type="binding site" evidence="15">
    <location>
        <position position="574"/>
    </location>
    <ligand>
        <name>substrate</name>
    </ligand>
</feature>
<keyword evidence="12" id="KW-0238">DNA-binding</keyword>
<dbReference type="PROSITE" id="PS00583">
    <property type="entry name" value="PFKB_KINASES_1"/>
    <property type="match status" value="1"/>
</dbReference>
<evidence type="ECO:0000256" key="15">
    <source>
        <dbReference type="HAMAP-Rule" id="MF_01987"/>
    </source>
</evidence>
<keyword evidence="6 15" id="KW-0547">Nucleotide-binding</keyword>
<comment type="function">
    <text evidence="15">Catalyzes the phosphorylation of ribose at O-5 in a reaction requiring ATP and magnesium. The resulting D-ribose-5-phosphate can then be used either for sythesis of nucleotides, histidine, and tryptophan, or as a component of the pentose phosphate pathway.</text>
</comment>
<dbReference type="Gene3D" id="3.40.50.2300">
    <property type="match status" value="2"/>
</dbReference>
<dbReference type="SUPFAM" id="SSF53613">
    <property type="entry name" value="Ribokinase-like"/>
    <property type="match status" value="1"/>
</dbReference>
<dbReference type="GO" id="GO:0003677">
    <property type="term" value="F:DNA binding"/>
    <property type="evidence" value="ECO:0007669"/>
    <property type="project" value="UniProtKB-KW"/>
</dbReference>
<dbReference type="InterPro" id="IPR010982">
    <property type="entry name" value="Lambda_DNA-bd_dom_sf"/>
</dbReference>
<dbReference type="PANTHER" id="PTHR10584">
    <property type="entry name" value="SUGAR KINASE"/>
    <property type="match status" value="1"/>
</dbReference>
<dbReference type="InterPro" id="IPR002173">
    <property type="entry name" value="Carboh/pur_kinase_PfkB_CS"/>
</dbReference>
<comment type="subcellular location">
    <subcellularLocation>
        <location evidence="15">Cytoplasm</location>
    </subcellularLocation>
</comment>
<dbReference type="PANTHER" id="PTHR10584:SF166">
    <property type="entry name" value="RIBOKINASE"/>
    <property type="match status" value="1"/>
</dbReference>
<keyword evidence="18" id="KW-1185">Reference proteome</keyword>
<dbReference type="Pfam" id="PF00294">
    <property type="entry name" value="PfkB"/>
    <property type="match status" value="1"/>
</dbReference>
<keyword evidence="13" id="KW-0804">Transcription</keyword>
<evidence type="ECO:0000256" key="2">
    <source>
        <dbReference type="ARBA" id="ARBA00012035"/>
    </source>
</evidence>
<dbReference type="InterPro" id="IPR011877">
    <property type="entry name" value="Ribokinase"/>
</dbReference>
<evidence type="ECO:0000256" key="10">
    <source>
        <dbReference type="ARBA" id="ARBA00022958"/>
    </source>
</evidence>
<reference evidence="17 18" key="1">
    <citation type="submission" date="2018-05" db="EMBL/GenBank/DDBJ databases">
        <title>The Hungate 1000. A catalogue of reference genomes from the rumen microbiome.</title>
        <authorList>
            <person name="Kelly W."/>
        </authorList>
    </citation>
    <scope>NUCLEOTIDE SEQUENCE [LARGE SCALE GENOMIC DNA]</scope>
    <source>
        <strain evidence="17 18">NLAE-zl-C242</strain>
    </source>
</reference>
<feature type="binding site" evidence="15">
    <location>
        <begin position="542"/>
        <end position="547"/>
    </location>
    <ligand>
        <name>ATP</name>
        <dbReference type="ChEBI" id="CHEBI:30616"/>
    </ligand>
</feature>
<comment type="similarity">
    <text evidence="15">Belongs to the carbohydrate kinase PfkB family. Ribokinase subfamily.</text>
</comment>
<dbReference type="InterPro" id="IPR028082">
    <property type="entry name" value="Peripla_BP_I"/>
</dbReference>
<dbReference type="GO" id="GO:0046872">
    <property type="term" value="F:metal ion binding"/>
    <property type="evidence" value="ECO:0007669"/>
    <property type="project" value="UniProtKB-KW"/>
</dbReference>
<evidence type="ECO:0000256" key="11">
    <source>
        <dbReference type="ARBA" id="ARBA00023015"/>
    </source>
</evidence>
<dbReference type="PROSITE" id="PS50932">
    <property type="entry name" value="HTH_LACI_2"/>
    <property type="match status" value="1"/>
</dbReference>
<keyword evidence="10 15" id="KW-0630">Potassium</keyword>
<dbReference type="GO" id="GO:0005524">
    <property type="term" value="F:ATP binding"/>
    <property type="evidence" value="ECO:0007669"/>
    <property type="project" value="UniProtKB-UniRule"/>
</dbReference>
<feature type="binding site" evidence="15">
    <location>
        <begin position="365"/>
        <end position="369"/>
    </location>
    <ligand>
        <name>substrate</name>
    </ligand>
</feature>
<proteinExistence type="inferred from homology"/>
<dbReference type="HAMAP" id="MF_01987">
    <property type="entry name" value="Ribokinase"/>
    <property type="match status" value="1"/>
</dbReference>
<feature type="binding site" evidence="15">
    <location>
        <position position="607"/>
    </location>
    <ligand>
        <name>K(+)</name>
        <dbReference type="ChEBI" id="CHEBI:29103"/>
    </ligand>
</feature>
<evidence type="ECO:0000313" key="18">
    <source>
        <dbReference type="Proteomes" id="UP000245845"/>
    </source>
</evidence>
<dbReference type="Proteomes" id="UP000245845">
    <property type="component" value="Unassembled WGS sequence"/>
</dbReference>
<accession>A0A2Y9B8W6</accession>
<evidence type="ECO:0000256" key="7">
    <source>
        <dbReference type="ARBA" id="ARBA00022777"/>
    </source>
</evidence>